<evidence type="ECO:0000313" key="3">
    <source>
        <dbReference type="EMBL" id="QQX76094.1"/>
    </source>
</evidence>
<dbReference type="Proteomes" id="UP000629420">
    <property type="component" value="Chromosome"/>
</dbReference>
<evidence type="ECO:0000256" key="1">
    <source>
        <dbReference type="SAM" id="SignalP"/>
    </source>
</evidence>
<protein>
    <submittedName>
        <fullName evidence="3">DUF2807 domain-containing protein</fullName>
    </submittedName>
</protein>
<feature type="chain" id="PRO_5046837760" evidence="1">
    <location>
        <begin position="23"/>
        <end position="242"/>
    </location>
</feature>
<reference evidence="3 4" key="1">
    <citation type="submission" date="2021-01" db="EMBL/GenBank/DDBJ databases">
        <title>Aequorivita sp. strain KX20305, a bacterium isolated from the sediment collected at a cold seep field in South China Sea.</title>
        <authorList>
            <person name="Zhang H."/>
            <person name="Li C."/>
        </authorList>
    </citation>
    <scope>NUCLEOTIDE SEQUENCE [LARGE SCALE GENOMIC DNA]</scope>
    <source>
        <strain evidence="3 4">KX20305</strain>
    </source>
</reference>
<organism evidence="3 4">
    <name type="scientific">Aequorivita iocasae</name>
    <dbReference type="NCBI Taxonomy" id="2803865"/>
    <lineage>
        <taxon>Bacteria</taxon>
        <taxon>Pseudomonadati</taxon>
        <taxon>Bacteroidota</taxon>
        <taxon>Flavobacteriia</taxon>
        <taxon>Flavobacteriales</taxon>
        <taxon>Flavobacteriaceae</taxon>
        <taxon>Aequorivita</taxon>
    </lineage>
</organism>
<dbReference type="PANTHER" id="PTHR39200:SF1">
    <property type="entry name" value="AUTO-TRANSPORTER ADHESIN HEAD GIN DOMAIN-CONTAINING PROTEIN-RELATED"/>
    <property type="match status" value="1"/>
</dbReference>
<proteinExistence type="predicted"/>
<dbReference type="Gene3D" id="2.160.20.120">
    <property type="match status" value="1"/>
</dbReference>
<feature type="domain" description="Putative auto-transporter adhesin head GIN" evidence="2">
    <location>
        <begin position="45"/>
        <end position="226"/>
    </location>
</feature>
<dbReference type="RefSeq" id="WP_202335905.1">
    <property type="nucleotide sequence ID" value="NZ_CP068439.1"/>
</dbReference>
<keyword evidence="4" id="KW-1185">Reference proteome</keyword>
<keyword evidence="1" id="KW-0732">Signal</keyword>
<dbReference type="Pfam" id="PF10988">
    <property type="entry name" value="DUF2807"/>
    <property type="match status" value="1"/>
</dbReference>
<dbReference type="PANTHER" id="PTHR39200">
    <property type="entry name" value="HYPOTHETICAL EXPORTED PROTEIN"/>
    <property type="match status" value="1"/>
</dbReference>
<evidence type="ECO:0000259" key="2">
    <source>
        <dbReference type="Pfam" id="PF10988"/>
    </source>
</evidence>
<evidence type="ECO:0000313" key="4">
    <source>
        <dbReference type="Proteomes" id="UP000629420"/>
    </source>
</evidence>
<sequence length="242" mass="25923">MTPLFKIFIALTVFLSANIEFSAQNRNLNNKKENVITKTVKTEPYNIIQVSGPMDVYLEKGTEGNIEVTAQANVQDKIVVKSDGETLTISMVNNVTLHNFKKIKITIPFEDISEISMRGSGVVESNDVLEGNALSLNLLGSGSINVKVESNAMDAKVHGSGEIQVSGRVKDMEVKTTGSGNFSGKELVAENAQIYLSGSGDVTVFAKSSLKARIQGSGTIYYLGNPSSNDVKVIGSGKVKSL</sequence>
<accession>A0ABX7DPT3</accession>
<name>A0ABX7DPT3_9FLAO</name>
<dbReference type="EMBL" id="CP068439">
    <property type="protein sequence ID" value="QQX76094.1"/>
    <property type="molecule type" value="Genomic_DNA"/>
</dbReference>
<dbReference type="InterPro" id="IPR021255">
    <property type="entry name" value="DUF2807"/>
</dbReference>
<gene>
    <name evidence="3" type="ORF">JK629_12245</name>
</gene>
<feature type="signal peptide" evidence="1">
    <location>
        <begin position="1"/>
        <end position="22"/>
    </location>
</feature>